<dbReference type="EMBL" id="GG693875">
    <property type="protein sequence ID" value="EES52507.1"/>
    <property type="molecule type" value="Genomic_DNA"/>
</dbReference>
<dbReference type="InterPro" id="IPR052155">
    <property type="entry name" value="Biofilm_reg_signaling"/>
</dbReference>
<dbReference type="InterPro" id="IPR000160">
    <property type="entry name" value="GGDEF_dom"/>
</dbReference>
<evidence type="ECO:0000313" key="4">
    <source>
        <dbReference type="Proteomes" id="UP000009374"/>
    </source>
</evidence>
<feature type="domain" description="GGDEF" evidence="2">
    <location>
        <begin position="663"/>
        <end position="795"/>
    </location>
</feature>
<dbReference type="InterPro" id="IPR003018">
    <property type="entry name" value="GAF"/>
</dbReference>
<dbReference type="SUPFAM" id="SSF55073">
    <property type="entry name" value="Nucleotide cyclase"/>
    <property type="match status" value="1"/>
</dbReference>
<dbReference type="SUPFAM" id="SSF55785">
    <property type="entry name" value="PYP-like sensor domain (PAS domain)"/>
    <property type="match status" value="1"/>
</dbReference>
<dbReference type="InterPro" id="IPR035965">
    <property type="entry name" value="PAS-like_dom_sf"/>
</dbReference>
<sequence>MSPSRLPLKTLRTLSKELLSALPCDILLFEEIQRAKGMMKGGFVDEAPHERIISLSCQELLRTIRTTFPSSLRPLPELGLFRPRLISRVGDHPLDPPLVLGRAKLSGLSLPVVSGEKIRGLFTLLSCQESAAPTPAHLRRAQRLLEALIPPFPASDDEGRLCRELDRLVSVADLSRLTPDHLSLRILRGLSRLLSPEMAGVYLFGPESSTPLVAHLTGARSRTLKRTLGEELQRQAVPLKVLNSRRIAGLAELSRASLLKRPILPGYEMVLLAGHRGSSLGSPDMALSVMERLLDRMVPPLAAILALRDRDRLTVRYQQVSLLYQAQTSVHRMLEDATDEPRLFEELCRLLVTKGGIVNAAVYTLDPSGTTLELRSVSDRNMPSTFLPMVRTFSLDPSHKDRETLTIRTFRSRRKGIQNNLVAWYRKKGMVERADYYEQHQWISVGVFPLFRGGKPYGILGVATHQKNFYDNHTAELLEHTAAAVSRTLDSLVSLQERAAAEERLASLVATIPQGVVFEDPEGRWLLANARAREFFGLGAPERWQGRTVREIQKLCPEISGLLAPLVRMDAEAWRWERPLSESLTLTPPGKDERVLTVEMIPLTAENGVRRALILSATDMTEQKKAEAIIAHMAFHDSLTDLPNRRLLTDTAVERLRSSPPGRKIGLGILDLDGFKEVNDRLGHQAGDHLLEAVAGRLLEIVSSPHLLARLGGDEFGLLLDCQDVSEAEGLFSRMIDRLRLHFDIEGHTVTISASIGAAFALSDETDIKNLLRKADLSLYSVKQNGKNGWQIFSGESPFSPLS</sequence>
<gene>
    <name evidence="3" type="ORF">UBAL3_93200004</name>
</gene>
<dbReference type="CDD" id="cd01949">
    <property type="entry name" value="GGDEF"/>
    <property type="match status" value="1"/>
</dbReference>
<dbReference type="Pfam" id="PF00990">
    <property type="entry name" value="GGDEF"/>
    <property type="match status" value="1"/>
</dbReference>
<dbReference type="Pfam" id="PF13185">
    <property type="entry name" value="GAF_2"/>
    <property type="match status" value="1"/>
</dbReference>
<dbReference type="NCBIfam" id="TIGR00254">
    <property type="entry name" value="GGDEF"/>
    <property type="match status" value="1"/>
</dbReference>
<keyword evidence="4" id="KW-1185">Reference proteome</keyword>
<accession>C6HXP5</accession>
<dbReference type="SMART" id="SM00267">
    <property type="entry name" value="GGDEF"/>
    <property type="match status" value="1"/>
</dbReference>
<reference evidence="3 4" key="1">
    <citation type="journal article" date="2009" name="Appl. Environ. Microbiol.">
        <title>Community genomic and proteomic analyses of chemoautotrophic iron-oxidizing "Leptospirillum rubarum" (Group II) and "Leptospirillum ferrodiazotrophum" (Group III) bacteria in acid mine drainage biofilms.</title>
        <authorList>
            <person name="Goltsman D.S."/>
            <person name="Denef V.J."/>
            <person name="Singer S.W."/>
            <person name="VerBerkmoes N.C."/>
            <person name="Lefsrud M."/>
            <person name="Mueller R.S."/>
            <person name="Dick G.J."/>
            <person name="Sun C.L."/>
            <person name="Wheeler K.E."/>
            <person name="Zemla A."/>
            <person name="Baker B.J."/>
            <person name="Hauser L."/>
            <person name="Land M."/>
            <person name="Shah M.B."/>
            <person name="Thelen M.P."/>
            <person name="Hettich R.L."/>
            <person name="Banfield J.F."/>
        </authorList>
    </citation>
    <scope>NUCLEOTIDE SEQUENCE [LARGE SCALE GENOMIC DNA]</scope>
</reference>
<evidence type="ECO:0000259" key="2">
    <source>
        <dbReference type="PROSITE" id="PS50887"/>
    </source>
</evidence>
<protein>
    <submittedName>
        <fullName evidence="3">Diguanylate cyclase with PAS/PAC sensor</fullName>
    </submittedName>
</protein>
<dbReference type="AlphaFoldDB" id="C6HXP5"/>
<dbReference type="InterPro" id="IPR000014">
    <property type="entry name" value="PAS"/>
</dbReference>
<dbReference type="SUPFAM" id="SSF55781">
    <property type="entry name" value="GAF domain-like"/>
    <property type="match status" value="1"/>
</dbReference>
<dbReference type="InterPro" id="IPR029787">
    <property type="entry name" value="Nucleotide_cyclase"/>
</dbReference>
<organism evidence="3 4">
    <name type="scientific">Leptospirillum ferrodiazotrophum</name>
    <dbReference type="NCBI Taxonomy" id="412449"/>
    <lineage>
        <taxon>Bacteria</taxon>
        <taxon>Pseudomonadati</taxon>
        <taxon>Nitrospirota</taxon>
        <taxon>Nitrospiria</taxon>
        <taxon>Nitrospirales</taxon>
        <taxon>Nitrospiraceae</taxon>
        <taxon>Leptospirillum</taxon>
    </lineage>
</organism>
<dbReference type="Proteomes" id="UP000009374">
    <property type="component" value="Unassembled WGS sequence"/>
</dbReference>
<dbReference type="InterPro" id="IPR013656">
    <property type="entry name" value="PAS_4"/>
</dbReference>
<feature type="domain" description="PAS" evidence="1">
    <location>
        <begin position="501"/>
        <end position="542"/>
    </location>
</feature>
<proteinExistence type="predicted"/>
<dbReference type="InterPro" id="IPR029016">
    <property type="entry name" value="GAF-like_dom_sf"/>
</dbReference>
<dbReference type="Gene3D" id="3.30.450.40">
    <property type="match status" value="1"/>
</dbReference>
<dbReference type="PANTHER" id="PTHR44757:SF2">
    <property type="entry name" value="BIOFILM ARCHITECTURE MAINTENANCE PROTEIN MBAA"/>
    <property type="match status" value="1"/>
</dbReference>
<name>C6HXP5_9BACT</name>
<dbReference type="InterPro" id="IPR043128">
    <property type="entry name" value="Rev_trsase/Diguanyl_cyclase"/>
</dbReference>
<dbReference type="PANTHER" id="PTHR44757">
    <property type="entry name" value="DIGUANYLATE CYCLASE DGCP"/>
    <property type="match status" value="1"/>
</dbReference>
<evidence type="ECO:0000259" key="1">
    <source>
        <dbReference type="PROSITE" id="PS50112"/>
    </source>
</evidence>
<dbReference type="Gene3D" id="3.30.450.20">
    <property type="entry name" value="PAS domain"/>
    <property type="match status" value="1"/>
</dbReference>
<evidence type="ECO:0000313" key="3">
    <source>
        <dbReference type="EMBL" id="EES52507.1"/>
    </source>
</evidence>
<dbReference type="Pfam" id="PF08448">
    <property type="entry name" value="PAS_4"/>
    <property type="match status" value="1"/>
</dbReference>
<dbReference type="PROSITE" id="PS50112">
    <property type="entry name" value="PAS"/>
    <property type="match status" value="1"/>
</dbReference>
<dbReference type="PROSITE" id="PS50887">
    <property type="entry name" value="GGDEF"/>
    <property type="match status" value="1"/>
</dbReference>
<dbReference type="Gene3D" id="3.30.70.270">
    <property type="match status" value="1"/>
</dbReference>
<dbReference type="CDD" id="cd00130">
    <property type="entry name" value="PAS"/>
    <property type="match status" value="1"/>
</dbReference>